<evidence type="ECO:0000313" key="2">
    <source>
        <dbReference type="EMBL" id="ELU16823.1"/>
    </source>
</evidence>
<sequence length="219" mass="24036">MATVAAMGSEVKRRSTSDLVTVTTHSGEAKVSKTKGKSRESRRIESLTQLNRRLESENRRWKEEIARLQAEANALTQAFDNHRRSGKCVLANTPSFQAIKLEPGLKNNFPIDVCSGMLSSLRKGSALKQVLQRGSRPPDPMPPPSTKPSQVVFSAGPLSQSLQQTNMICSQAMSCLPGNQPEGNQVIQPTKTILPMEQMVSTYLDDDCLDKSTVDIQPL</sequence>
<organism evidence="2">
    <name type="scientific">Capitella teleta</name>
    <name type="common">Polychaete worm</name>
    <dbReference type="NCBI Taxonomy" id="283909"/>
    <lineage>
        <taxon>Eukaryota</taxon>
        <taxon>Metazoa</taxon>
        <taxon>Spiralia</taxon>
        <taxon>Lophotrochozoa</taxon>
        <taxon>Annelida</taxon>
        <taxon>Polychaeta</taxon>
        <taxon>Sedentaria</taxon>
        <taxon>Scolecida</taxon>
        <taxon>Capitellidae</taxon>
        <taxon>Capitella</taxon>
    </lineage>
</organism>
<dbReference type="AlphaFoldDB" id="R7VDB3"/>
<keyword evidence="4" id="KW-1185">Reference proteome</keyword>
<evidence type="ECO:0000313" key="4">
    <source>
        <dbReference type="Proteomes" id="UP000014760"/>
    </source>
</evidence>
<feature type="compositionally biased region" description="Polar residues" evidence="1">
    <location>
        <begin position="17"/>
        <end position="26"/>
    </location>
</feature>
<name>R7VDB3_CAPTE</name>
<reference evidence="2 4" key="2">
    <citation type="journal article" date="2013" name="Nature">
        <title>Insights into bilaterian evolution from three spiralian genomes.</title>
        <authorList>
            <person name="Simakov O."/>
            <person name="Marletaz F."/>
            <person name="Cho S.J."/>
            <person name="Edsinger-Gonzales E."/>
            <person name="Havlak P."/>
            <person name="Hellsten U."/>
            <person name="Kuo D.H."/>
            <person name="Larsson T."/>
            <person name="Lv J."/>
            <person name="Arendt D."/>
            <person name="Savage R."/>
            <person name="Osoegawa K."/>
            <person name="de Jong P."/>
            <person name="Grimwood J."/>
            <person name="Chapman J.A."/>
            <person name="Shapiro H."/>
            <person name="Aerts A."/>
            <person name="Otillar R.P."/>
            <person name="Terry A.Y."/>
            <person name="Boore J.L."/>
            <person name="Grigoriev I.V."/>
            <person name="Lindberg D.R."/>
            <person name="Seaver E.C."/>
            <person name="Weisblat D.A."/>
            <person name="Putnam N.H."/>
            <person name="Rokhsar D.S."/>
        </authorList>
    </citation>
    <scope>NUCLEOTIDE SEQUENCE</scope>
    <source>
        <strain evidence="2 4">I ESC-2004</strain>
    </source>
</reference>
<feature type="region of interest" description="Disordered" evidence="1">
    <location>
        <begin position="1"/>
        <end position="44"/>
    </location>
</feature>
<evidence type="ECO:0000313" key="3">
    <source>
        <dbReference type="EnsemblMetazoa" id="CapteP186131"/>
    </source>
</evidence>
<dbReference type="EMBL" id="AMQN01017244">
    <property type="status" value="NOT_ANNOTATED_CDS"/>
    <property type="molecule type" value="Genomic_DNA"/>
</dbReference>
<gene>
    <name evidence="2" type="ORF">CAPTEDRAFT_186131</name>
</gene>
<dbReference type="HOGENOM" id="CLU_1262593_0_0_1"/>
<dbReference type="EMBL" id="KB292909">
    <property type="protein sequence ID" value="ELU16823.1"/>
    <property type="molecule type" value="Genomic_DNA"/>
</dbReference>
<reference evidence="3" key="3">
    <citation type="submission" date="2015-06" db="UniProtKB">
        <authorList>
            <consortium name="EnsemblMetazoa"/>
        </authorList>
    </citation>
    <scope>IDENTIFICATION</scope>
</reference>
<feature type="compositionally biased region" description="Basic and acidic residues" evidence="1">
    <location>
        <begin position="27"/>
        <end position="44"/>
    </location>
</feature>
<feature type="region of interest" description="Disordered" evidence="1">
    <location>
        <begin position="127"/>
        <end position="149"/>
    </location>
</feature>
<proteinExistence type="predicted"/>
<protein>
    <submittedName>
        <fullName evidence="2 3">Uncharacterized protein</fullName>
    </submittedName>
</protein>
<reference evidence="4" key="1">
    <citation type="submission" date="2012-12" db="EMBL/GenBank/DDBJ databases">
        <authorList>
            <person name="Hellsten U."/>
            <person name="Grimwood J."/>
            <person name="Chapman J.A."/>
            <person name="Shapiro H."/>
            <person name="Aerts A."/>
            <person name="Otillar R.P."/>
            <person name="Terry A.Y."/>
            <person name="Boore J.L."/>
            <person name="Simakov O."/>
            <person name="Marletaz F."/>
            <person name="Cho S.-J."/>
            <person name="Edsinger-Gonzales E."/>
            <person name="Havlak P."/>
            <person name="Kuo D.-H."/>
            <person name="Larsson T."/>
            <person name="Lv J."/>
            <person name="Arendt D."/>
            <person name="Savage R."/>
            <person name="Osoegawa K."/>
            <person name="de Jong P."/>
            <person name="Lindberg D.R."/>
            <person name="Seaver E.C."/>
            <person name="Weisblat D.A."/>
            <person name="Putnam N.H."/>
            <person name="Grigoriev I.V."/>
            <person name="Rokhsar D.S."/>
        </authorList>
    </citation>
    <scope>NUCLEOTIDE SEQUENCE</scope>
    <source>
        <strain evidence="4">I ESC-2004</strain>
    </source>
</reference>
<evidence type="ECO:0000256" key="1">
    <source>
        <dbReference type="SAM" id="MobiDB-lite"/>
    </source>
</evidence>
<accession>R7VDB3</accession>
<dbReference type="Proteomes" id="UP000014760">
    <property type="component" value="Unassembled WGS sequence"/>
</dbReference>
<dbReference type="EnsemblMetazoa" id="CapteT186131">
    <property type="protein sequence ID" value="CapteP186131"/>
    <property type="gene ID" value="CapteG186131"/>
</dbReference>
<feature type="compositionally biased region" description="Pro residues" evidence="1">
    <location>
        <begin position="137"/>
        <end position="146"/>
    </location>
</feature>